<organism evidence="5 6">
    <name type="scientific">Helobdella robusta</name>
    <name type="common">Californian leech</name>
    <dbReference type="NCBI Taxonomy" id="6412"/>
    <lineage>
        <taxon>Eukaryota</taxon>
        <taxon>Metazoa</taxon>
        <taxon>Spiralia</taxon>
        <taxon>Lophotrochozoa</taxon>
        <taxon>Annelida</taxon>
        <taxon>Clitellata</taxon>
        <taxon>Hirudinea</taxon>
        <taxon>Rhynchobdellida</taxon>
        <taxon>Glossiphoniidae</taxon>
        <taxon>Helobdella</taxon>
    </lineage>
</organism>
<dbReference type="EMBL" id="KB097026">
    <property type="protein sequence ID" value="ESN99914.1"/>
    <property type="molecule type" value="Genomic_DNA"/>
</dbReference>
<dbReference type="AlphaFoldDB" id="T1FAA7"/>
<gene>
    <name evidence="5" type="primary">20205756</name>
    <name evidence="4" type="ORF">HELRODRAFT_176208</name>
</gene>
<dbReference type="EnsemblMetazoa" id="HelroT176208">
    <property type="protein sequence ID" value="HelroP176208"/>
    <property type="gene ID" value="HelroG176208"/>
</dbReference>
<dbReference type="RefSeq" id="XP_009021939.1">
    <property type="nucleotide sequence ID" value="XM_009023691.1"/>
</dbReference>
<dbReference type="PANTHER" id="PTHR33724">
    <property type="entry name" value="INTRAFLAGELLAR TRANSPORT PROTEIN 43 HOMOLOG"/>
    <property type="match status" value="1"/>
</dbReference>
<dbReference type="GO" id="GO:0030030">
    <property type="term" value="P:cell projection organization"/>
    <property type="evidence" value="ECO:0007669"/>
    <property type="project" value="UniProtKB-KW"/>
</dbReference>
<dbReference type="Proteomes" id="UP000015101">
    <property type="component" value="Unassembled WGS sequence"/>
</dbReference>
<dbReference type="HOGENOM" id="CLU_1951114_0_0_1"/>
<dbReference type="PANTHER" id="PTHR33724:SF1">
    <property type="entry name" value="INTRAFLAGELLAR TRANSPORT PROTEIN 43 HOMOLOG"/>
    <property type="match status" value="1"/>
</dbReference>
<evidence type="ECO:0000256" key="1">
    <source>
        <dbReference type="ARBA" id="ARBA00007563"/>
    </source>
</evidence>
<dbReference type="STRING" id="6412.T1FAA7"/>
<dbReference type="InParanoid" id="T1FAA7"/>
<reference evidence="4 6" key="2">
    <citation type="journal article" date="2013" name="Nature">
        <title>Insights into bilaterian evolution from three spiralian genomes.</title>
        <authorList>
            <person name="Simakov O."/>
            <person name="Marletaz F."/>
            <person name="Cho S.J."/>
            <person name="Edsinger-Gonzales E."/>
            <person name="Havlak P."/>
            <person name="Hellsten U."/>
            <person name="Kuo D.H."/>
            <person name="Larsson T."/>
            <person name="Lv J."/>
            <person name="Arendt D."/>
            <person name="Savage R."/>
            <person name="Osoegawa K."/>
            <person name="de Jong P."/>
            <person name="Grimwood J."/>
            <person name="Chapman J.A."/>
            <person name="Shapiro H."/>
            <person name="Aerts A."/>
            <person name="Otillar R.P."/>
            <person name="Terry A.Y."/>
            <person name="Boore J.L."/>
            <person name="Grigoriev I.V."/>
            <person name="Lindberg D.R."/>
            <person name="Seaver E.C."/>
            <person name="Weisblat D.A."/>
            <person name="Putnam N.H."/>
            <person name="Rokhsar D.S."/>
        </authorList>
    </citation>
    <scope>NUCLEOTIDE SEQUENCE</scope>
</reference>
<evidence type="ECO:0000256" key="2">
    <source>
        <dbReference type="ARBA" id="ARBA00022794"/>
    </source>
</evidence>
<name>T1FAA7_HELRO</name>
<dbReference type="GeneID" id="20205756"/>
<reference evidence="5" key="3">
    <citation type="submission" date="2015-06" db="UniProtKB">
        <authorList>
            <consortium name="EnsemblMetazoa"/>
        </authorList>
    </citation>
    <scope>IDENTIFICATION</scope>
</reference>
<evidence type="ECO:0000313" key="4">
    <source>
        <dbReference type="EMBL" id="ESN99914.1"/>
    </source>
</evidence>
<dbReference type="GO" id="GO:0030991">
    <property type="term" value="C:intraciliary transport particle A"/>
    <property type="evidence" value="ECO:0007669"/>
    <property type="project" value="InterPro"/>
</dbReference>
<evidence type="ECO:0008006" key="7">
    <source>
        <dbReference type="Google" id="ProtNLM"/>
    </source>
</evidence>
<keyword evidence="2" id="KW-0970">Cilium biogenesis/degradation</keyword>
<accession>T1FAA7</accession>
<evidence type="ECO:0000313" key="6">
    <source>
        <dbReference type="Proteomes" id="UP000015101"/>
    </source>
</evidence>
<reference evidence="6" key="1">
    <citation type="submission" date="2012-12" db="EMBL/GenBank/DDBJ databases">
        <authorList>
            <person name="Hellsten U."/>
            <person name="Grimwood J."/>
            <person name="Chapman J.A."/>
            <person name="Shapiro H."/>
            <person name="Aerts A."/>
            <person name="Otillar R.P."/>
            <person name="Terry A.Y."/>
            <person name="Boore J.L."/>
            <person name="Simakov O."/>
            <person name="Marletaz F."/>
            <person name="Cho S.-J."/>
            <person name="Edsinger-Gonzales E."/>
            <person name="Havlak P."/>
            <person name="Kuo D.-H."/>
            <person name="Larsson T."/>
            <person name="Lv J."/>
            <person name="Arendt D."/>
            <person name="Savage R."/>
            <person name="Osoegawa K."/>
            <person name="de Jong P."/>
            <person name="Lindberg D.R."/>
            <person name="Seaver E.C."/>
            <person name="Weisblat D.A."/>
            <person name="Putnam N.H."/>
            <person name="Grigoriev I.V."/>
            <person name="Rokhsar D.S."/>
        </authorList>
    </citation>
    <scope>NUCLEOTIDE SEQUENCE</scope>
</reference>
<feature type="compositionally biased region" description="Low complexity" evidence="3">
    <location>
        <begin position="22"/>
        <end position="37"/>
    </location>
</feature>
<dbReference type="KEGG" id="hro:HELRODRAFT_176208"/>
<evidence type="ECO:0000256" key="3">
    <source>
        <dbReference type="SAM" id="MobiDB-lite"/>
    </source>
</evidence>
<dbReference type="OrthoDB" id="206950at2759"/>
<keyword evidence="6" id="KW-1185">Reference proteome</keyword>
<evidence type="ECO:0000313" key="5">
    <source>
        <dbReference type="EnsemblMetazoa" id="HelroP176208"/>
    </source>
</evidence>
<protein>
    <recommendedName>
        <fullName evidence="7">Intraflagellar transport protein 43 homolog</fullName>
    </recommendedName>
</protein>
<dbReference type="FunCoup" id="T1FAA7">
    <property type="interactions" value="74"/>
</dbReference>
<sequence>MPTKKNVDSDVDNDVEEKIETQTTLNSSQSLKSNKNNDFSYFSDRIKGTKIPSKNKGSDSESEMPYIPVLEDQEAKLGETLGGNIDLKLLTMKLLPESAVQEKDEVWDWDTLFLDAKAEYMANMSEKKS</sequence>
<proteinExistence type="inferred from homology"/>
<comment type="similarity">
    <text evidence="1">Belongs to the IFT43 family.</text>
</comment>
<dbReference type="CTD" id="20205756"/>
<dbReference type="EMBL" id="AMQM01005584">
    <property type="status" value="NOT_ANNOTATED_CDS"/>
    <property type="molecule type" value="Genomic_DNA"/>
</dbReference>
<dbReference type="InterPro" id="IPR029302">
    <property type="entry name" value="IFT43"/>
</dbReference>
<feature type="region of interest" description="Disordered" evidence="3">
    <location>
        <begin position="1"/>
        <end position="38"/>
    </location>
</feature>
<dbReference type="Pfam" id="PF15305">
    <property type="entry name" value="IFT43"/>
    <property type="match status" value="1"/>
</dbReference>